<dbReference type="GO" id="GO:0008270">
    <property type="term" value="F:zinc ion binding"/>
    <property type="evidence" value="ECO:0007669"/>
    <property type="project" value="UniProtKB-KW"/>
</dbReference>
<reference evidence="6" key="1">
    <citation type="submission" date="2021-04" db="EMBL/GenBank/DDBJ databases">
        <authorList>
            <person name="Tunstrom K."/>
        </authorList>
    </citation>
    <scope>NUCLEOTIDE SEQUENCE</scope>
</reference>
<dbReference type="Pfam" id="PF16064">
    <property type="entry name" value="DUF4806"/>
    <property type="match status" value="1"/>
</dbReference>
<name>A0A8S3W0T1_PARAO</name>
<evidence type="ECO:0000256" key="1">
    <source>
        <dbReference type="ARBA" id="ARBA00022723"/>
    </source>
</evidence>
<dbReference type="InterPro" id="IPR007588">
    <property type="entry name" value="Znf_FLYWCH"/>
</dbReference>
<dbReference type="AlphaFoldDB" id="A0A8S3W0T1"/>
<evidence type="ECO:0000259" key="4">
    <source>
        <dbReference type="Pfam" id="PF04500"/>
    </source>
</evidence>
<evidence type="ECO:0000256" key="2">
    <source>
        <dbReference type="ARBA" id="ARBA00022771"/>
    </source>
</evidence>
<evidence type="ECO:0000259" key="5">
    <source>
        <dbReference type="Pfam" id="PF16064"/>
    </source>
</evidence>
<keyword evidence="2" id="KW-0863">Zinc-finger</keyword>
<evidence type="ECO:0000313" key="7">
    <source>
        <dbReference type="Proteomes" id="UP000691718"/>
    </source>
</evidence>
<gene>
    <name evidence="6" type="ORF">PAPOLLO_LOCUS767</name>
</gene>
<dbReference type="Pfam" id="PF04500">
    <property type="entry name" value="FLYWCH"/>
    <property type="match status" value="1"/>
</dbReference>
<protein>
    <submittedName>
        <fullName evidence="6">(apollo) hypothetical protein</fullName>
    </submittedName>
</protein>
<dbReference type="EMBL" id="CAJQZP010000031">
    <property type="protein sequence ID" value="CAG4934046.1"/>
    <property type="molecule type" value="Genomic_DNA"/>
</dbReference>
<comment type="caution">
    <text evidence="6">The sequence shown here is derived from an EMBL/GenBank/DDBJ whole genome shotgun (WGS) entry which is preliminary data.</text>
</comment>
<proteinExistence type="predicted"/>
<evidence type="ECO:0000313" key="6">
    <source>
        <dbReference type="EMBL" id="CAG4934046.1"/>
    </source>
</evidence>
<sequence length="354" mass="40538">MAQISSGFLHVPKTKQIQLNGYRYGLQFLKKGKGRWRCVKQRRGCKAVVVTVDGTNMNFKIVATVENGERKLSIVPSLWETNGELRRPKERANITRLVKDKNSRPLPDWHVTECVMKLSSIPSYEQAEKELCILRQHRDADVNNRTQEHVNATTNNVVVNNEERTPNLSATANPTSVPLVTTLALDNQKKHKLAGLSVPIKDVNTKRDRVIKTPITLSKSIPTESDCVIGWIITNPIESVSDLKEMDSFLSNIKHRCKLIQQYSQQCSQLECKGVTCAYKMLDLIFSRKFLYMCSWTGGSRSDELKIGFKSYKNILKFYFELIHSWDSTYTMQDNENFFKDILKNSAKKSLTRI</sequence>
<accession>A0A8S3W0T1</accession>
<keyword evidence="1" id="KW-0479">Metal-binding</keyword>
<dbReference type="InterPro" id="IPR032071">
    <property type="entry name" value="DUF4806"/>
</dbReference>
<dbReference type="Proteomes" id="UP000691718">
    <property type="component" value="Unassembled WGS sequence"/>
</dbReference>
<feature type="domain" description="DUF4806" evidence="5">
    <location>
        <begin position="234"/>
        <end position="318"/>
    </location>
</feature>
<dbReference type="OrthoDB" id="7736237at2759"/>
<keyword evidence="3" id="KW-0862">Zinc</keyword>
<evidence type="ECO:0000256" key="3">
    <source>
        <dbReference type="ARBA" id="ARBA00022833"/>
    </source>
</evidence>
<feature type="domain" description="FLYWCH-type" evidence="4">
    <location>
        <begin position="14"/>
        <end position="56"/>
    </location>
</feature>
<keyword evidence="7" id="KW-1185">Reference proteome</keyword>
<organism evidence="6 7">
    <name type="scientific">Parnassius apollo</name>
    <name type="common">Apollo butterfly</name>
    <name type="synonym">Papilio apollo</name>
    <dbReference type="NCBI Taxonomy" id="110799"/>
    <lineage>
        <taxon>Eukaryota</taxon>
        <taxon>Metazoa</taxon>
        <taxon>Ecdysozoa</taxon>
        <taxon>Arthropoda</taxon>
        <taxon>Hexapoda</taxon>
        <taxon>Insecta</taxon>
        <taxon>Pterygota</taxon>
        <taxon>Neoptera</taxon>
        <taxon>Endopterygota</taxon>
        <taxon>Lepidoptera</taxon>
        <taxon>Glossata</taxon>
        <taxon>Ditrysia</taxon>
        <taxon>Papilionoidea</taxon>
        <taxon>Papilionidae</taxon>
        <taxon>Parnassiinae</taxon>
        <taxon>Parnassini</taxon>
        <taxon>Parnassius</taxon>
        <taxon>Parnassius</taxon>
    </lineage>
</organism>